<keyword evidence="1" id="KW-0548">Nucleotidyltransferase</keyword>
<keyword evidence="1" id="KW-0411">Iron-sulfur</keyword>
<keyword evidence="3" id="KW-1185">Reference proteome</keyword>
<proteinExistence type="inferred from homology"/>
<dbReference type="GO" id="GO:0006297">
    <property type="term" value="P:nucleotide-excision repair, DNA gap filling"/>
    <property type="evidence" value="ECO:0007669"/>
    <property type="project" value="TreeGrafter"/>
</dbReference>
<dbReference type="PANTHER" id="PTHR10670">
    <property type="entry name" value="DNA POLYMERASE EPSILON CATALYTIC SUBUNIT A"/>
    <property type="match status" value="1"/>
</dbReference>
<keyword evidence="1" id="KW-0539">Nucleus</keyword>
<comment type="subcellular location">
    <subcellularLocation>
        <location evidence="1">Nucleus</location>
    </subcellularLocation>
</comment>
<keyword evidence="1" id="KW-0408">Iron</keyword>
<dbReference type="GO" id="GO:0051539">
    <property type="term" value="F:4 iron, 4 sulfur cluster binding"/>
    <property type="evidence" value="ECO:0007669"/>
    <property type="project" value="UniProtKB-KW"/>
</dbReference>
<dbReference type="GO" id="GO:0008622">
    <property type="term" value="C:epsilon DNA polymerase complex"/>
    <property type="evidence" value="ECO:0007669"/>
    <property type="project" value="InterPro"/>
</dbReference>
<keyword evidence="1" id="KW-0863">Zinc-finger</keyword>
<comment type="cofactor">
    <cofactor evidence="1">
        <name>[4Fe-4S] cluster</name>
        <dbReference type="ChEBI" id="CHEBI:49883"/>
    </cofactor>
</comment>
<dbReference type="GO" id="GO:0006272">
    <property type="term" value="P:leading strand elongation"/>
    <property type="evidence" value="ECO:0007669"/>
    <property type="project" value="TreeGrafter"/>
</dbReference>
<gene>
    <name evidence="2" type="ORF">L227DRAFT_620871</name>
</gene>
<dbReference type="GO" id="GO:0003887">
    <property type="term" value="F:DNA-directed DNA polymerase activity"/>
    <property type="evidence" value="ECO:0007669"/>
    <property type="project" value="UniProtKB-KW"/>
</dbReference>
<keyword evidence="1" id="KW-0239">DNA-directed DNA polymerase</keyword>
<reference evidence="2" key="1">
    <citation type="journal article" date="2018" name="Genome Biol. Evol.">
        <title>Genomics and development of Lentinus tigrinus, a white-rot wood-decaying mushroom with dimorphic fruiting bodies.</title>
        <authorList>
            <person name="Wu B."/>
            <person name="Xu Z."/>
            <person name="Knudson A."/>
            <person name="Carlson A."/>
            <person name="Chen N."/>
            <person name="Kovaka S."/>
            <person name="LaButti K."/>
            <person name="Lipzen A."/>
            <person name="Pennachio C."/>
            <person name="Riley R."/>
            <person name="Schakwitz W."/>
            <person name="Umezawa K."/>
            <person name="Ohm R.A."/>
            <person name="Grigoriev I.V."/>
            <person name="Nagy L.G."/>
            <person name="Gibbons J."/>
            <person name="Hibbett D."/>
        </authorList>
    </citation>
    <scope>NUCLEOTIDE SEQUENCE [LARGE SCALE GENOMIC DNA]</scope>
    <source>
        <strain evidence="2">ALCF2SS1-6</strain>
    </source>
</reference>
<dbReference type="GO" id="GO:0006287">
    <property type="term" value="P:base-excision repair, gap-filling"/>
    <property type="evidence" value="ECO:0007669"/>
    <property type="project" value="TreeGrafter"/>
</dbReference>
<dbReference type="OrthoDB" id="2961744at2759"/>
<dbReference type="GO" id="GO:0000278">
    <property type="term" value="P:mitotic cell cycle"/>
    <property type="evidence" value="ECO:0007669"/>
    <property type="project" value="TreeGrafter"/>
</dbReference>
<comment type="catalytic activity">
    <reaction evidence="1">
        <text>DNA(n) + a 2'-deoxyribonucleoside 5'-triphosphate = DNA(n+1) + diphosphate</text>
        <dbReference type="Rhea" id="RHEA:22508"/>
        <dbReference type="Rhea" id="RHEA-COMP:17339"/>
        <dbReference type="Rhea" id="RHEA-COMP:17340"/>
        <dbReference type="ChEBI" id="CHEBI:33019"/>
        <dbReference type="ChEBI" id="CHEBI:61560"/>
        <dbReference type="ChEBI" id="CHEBI:173112"/>
        <dbReference type="EC" id="2.7.7.7"/>
    </reaction>
</comment>
<dbReference type="EC" id="2.7.7.7" evidence="1"/>
<evidence type="ECO:0000313" key="2">
    <source>
        <dbReference type="EMBL" id="RPD52604.1"/>
    </source>
</evidence>
<dbReference type="GO" id="GO:0008310">
    <property type="term" value="F:single-stranded DNA 3'-5' DNA exonuclease activity"/>
    <property type="evidence" value="ECO:0007669"/>
    <property type="project" value="TreeGrafter"/>
</dbReference>
<dbReference type="AlphaFoldDB" id="A0A5C2RMQ3"/>
<dbReference type="STRING" id="1328759.A0A5C2RMQ3"/>
<evidence type="ECO:0000256" key="1">
    <source>
        <dbReference type="RuleBase" id="RU365029"/>
    </source>
</evidence>
<dbReference type="GO" id="GO:0003677">
    <property type="term" value="F:DNA binding"/>
    <property type="evidence" value="ECO:0007669"/>
    <property type="project" value="UniProtKB-KW"/>
</dbReference>
<evidence type="ECO:0000313" key="3">
    <source>
        <dbReference type="Proteomes" id="UP000313359"/>
    </source>
</evidence>
<keyword evidence="1" id="KW-0479">Metal-binding</keyword>
<protein>
    <recommendedName>
        <fullName evidence="1">DNA polymerase epsilon catalytic subunit</fullName>
        <ecNumber evidence="1">2.7.7.7</ecNumber>
    </recommendedName>
</protein>
<keyword evidence="1" id="KW-0808">Transferase</keyword>
<keyword evidence="1" id="KW-0004">4Fe-4S</keyword>
<feature type="non-terminal residue" evidence="2">
    <location>
        <position position="1"/>
    </location>
</feature>
<dbReference type="InterPro" id="IPR029703">
    <property type="entry name" value="POL2"/>
</dbReference>
<dbReference type="PANTHER" id="PTHR10670:SF0">
    <property type="entry name" value="DNA POLYMERASE EPSILON CATALYTIC SUBUNIT A"/>
    <property type="match status" value="1"/>
</dbReference>
<keyword evidence="1" id="KW-0862">Zinc</keyword>
<name>A0A5C2RMQ3_9APHY</name>
<organism evidence="2 3">
    <name type="scientific">Lentinus tigrinus ALCF2SS1-6</name>
    <dbReference type="NCBI Taxonomy" id="1328759"/>
    <lineage>
        <taxon>Eukaryota</taxon>
        <taxon>Fungi</taxon>
        <taxon>Dikarya</taxon>
        <taxon>Basidiomycota</taxon>
        <taxon>Agaricomycotina</taxon>
        <taxon>Agaricomycetes</taxon>
        <taxon>Polyporales</taxon>
        <taxon>Polyporaceae</taxon>
        <taxon>Lentinus</taxon>
    </lineage>
</organism>
<dbReference type="EMBL" id="ML122350">
    <property type="protein sequence ID" value="RPD52604.1"/>
    <property type="molecule type" value="Genomic_DNA"/>
</dbReference>
<dbReference type="GO" id="GO:0008270">
    <property type="term" value="F:zinc ion binding"/>
    <property type="evidence" value="ECO:0007669"/>
    <property type="project" value="UniProtKB-KW"/>
</dbReference>
<comment type="function">
    <text evidence="1">DNA polymerase II participates in chromosomal DNA replication.</text>
</comment>
<keyword evidence="1" id="KW-0238">DNA-binding</keyword>
<comment type="similarity">
    <text evidence="1">Belongs to the DNA polymerase type-B family.</text>
</comment>
<sequence>RAKLENMRDPPHGQVTHLSLGFYRPNIMLFDRLRPDSVVDEATCAVCDLNRPGNNCHRRMTWAWREEFFPARRDEFNTIKHALNQETFPSQKPGGPQCKFVELSQSDQTALLH</sequence>
<dbReference type="GO" id="GO:0045004">
    <property type="term" value="P:DNA replication proofreading"/>
    <property type="evidence" value="ECO:0007669"/>
    <property type="project" value="TreeGrafter"/>
</dbReference>
<accession>A0A5C2RMQ3</accession>
<dbReference type="Proteomes" id="UP000313359">
    <property type="component" value="Unassembled WGS sequence"/>
</dbReference>
<keyword evidence="1" id="KW-0235">DNA replication</keyword>